<dbReference type="AlphaFoldDB" id="A0A176QG42"/>
<evidence type="ECO:0000313" key="3">
    <source>
        <dbReference type="Proteomes" id="UP000076976"/>
    </source>
</evidence>
<feature type="domain" description="Putative endonuclease Z1" evidence="1">
    <location>
        <begin position="305"/>
        <end position="545"/>
    </location>
</feature>
<reference evidence="2 3" key="1">
    <citation type="submission" date="2016-01" db="EMBL/GenBank/DDBJ databases">
        <title>Janibacter melonis strain CD11_4 genome sequencing and assembly.</title>
        <authorList>
            <person name="Nair G.R."/>
            <person name="Kaur G."/>
            <person name="Chander A.M."/>
            <person name="Mayilraj S."/>
        </authorList>
    </citation>
    <scope>NUCLEOTIDE SEQUENCE [LARGE SCALE GENOMIC DNA]</scope>
    <source>
        <strain evidence="2 3">CD11-4</strain>
    </source>
</reference>
<evidence type="ECO:0000313" key="2">
    <source>
        <dbReference type="EMBL" id="OAB88674.1"/>
    </source>
</evidence>
<dbReference type="InterPro" id="IPR018310">
    <property type="entry name" value="Put_endonuclease_Z1-dom"/>
</dbReference>
<dbReference type="Proteomes" id="UP000076976">
    <property type="component" value="Unassembled WGS sequence"/>
</dbReference>
<organism evidence="2 3">
    <name type="scientific">Janibacter melonis</name>
    <dbReference type="NCBI Taxonomy" id="262209"/>
    <lineage>
        <taxon>Bacteria</taxon>
        <taxon>Bacillati</taxon>
        <taxon>Actinomycetota</taxon>
        <taxon>Actinomycetes</taxon>
        <taxon>Micrococcales</taxon>
        <taxon>Intrasporangiaceae</taxon>
        <taxon>Janibacter</taxon>
    </lineage>
</organism>
<dbReference type="EMBL" id="LQZG01000001">
    <property type="protein sequence ID" value="OAB88674.1"/>
    <property type="molecule type" value="Genomic_DNA"/>
</dbReference>
<name>A0A176QG42_9MICO</name>
<dbReference type="Pfam" id="PF10593">
    <property type="entry name" value="Z1"/>
    <property type="match status" value="1"/>
</dbReference>
<sequence>MNIFREQVSGASALDEYLEVKRREFIGASGDELGASDALQLRADLERLDKRIQRQLVHSARSNVNYLVMGRVQSGKTGHQLGMLSWAADKCDVAVIFTGVTEALNGQTSYRISKDLGTLPSNPVATLNVPTRANAERDLFFLESILKRTKQRRDYRDGQGIWPERLPVLVSMKTKPRVDALKWMFQEVAARLGEGVTALIIDDEADQASPNAAARKNEEAATYAELKGLRDAATRHVWLSYTATPQAIFLTERDGALRPDFCAVSRPGAGYFGVASLMDATHKTSRVPVDDWVPAQRNADRVPSSLKRALCDLLVAAWLRNYKPDAFYWRTDGRPPEGMRSVQMLVHTSSKVRDHAVDYSTIATGLDQIRSAIERAVIEERPDAAPPELMQAIDALARRVNTRTGGTQEVPQPGLELLWQVGNLVSRTEMRVVNSDPNRPTAPAGPLPTDRADWEAHPIWIVIGGDILGRGLTIPQLVTTYFTRIAQAANEDTVSQQMRFCGYRGTYAHVVTVHALPAIFESFDYLAQVERALISTAEDWEEQDKNLRLDEPALWYVSRPTNRMKPTRLAVRDRELVDDNKSNVVLTLTQFIQPTSFVHNARELLAWMERREINRGFLDDWLLAECGSEDVRELLGRWKMTGRDDASREVAVELMNPRLGDLGLSNLPFAIFVRGLDVVQMAAVGAVPNIADLPVRRLAGVAPSAAGAIWEAGWAARAGLRPEEWFDSARLGVPHIGDAQRRPIERLGFDAVSAVVEPLALYSADKSSRVGAGLAVSITTPDAFEVRAIGVKAGSA</sequence>
<comment type="caution">
    <text evidence="2">The sequence shown here is derived from an EMBL/GenBank/DDBJ whole genome shotgun (WGS) entry which is preliminary data.</text>
</comment>
<protein>
    <recommendedName>
        <fullName evidence="1">Putative endonuclease Z1 domain-containing protein</fullName>
    </recommendedName>
</protein>
<proteinExistence type="predicted"/>
<dbReference type="STRING" id="262209.AWH69_02450"/>
<gene>
    <name evidence="2" type="ORF">AWH69_02450</name>
</gene>
<accession>A0A176QG42</accession>
<evidence type="ECO:0000259" key="1">
    <source>
        <dbReference type="Pfam" id="PF10593"/>
    </source>
</evidence>
<keyword evidence="3" id="KW-1185">Reference proteome</keyword>